<evidence type="ECO:0000313" key="1">
    <source>
        <dbReference type="EMBL" id="CAA3021267.1"/>
    </source>
</evidence>
<reference evidence="1 2" key="1">
    <citation type="submission" date="2019-12" db="EMBL/GenBank/DDBJ databases">
        <authorList>
            <person name="Alioto T."/>
            <person name="Alioto T."/>
            <person name="Gomez Garrido J."/>
        </authorList>
    </citation>
    <scope>NUCLEOTIDE SEQUENCE [LARGE SCALE GENOMIC DNA]</scope>
</reference>
<protein>
    <submittedName>
        <fullName evidence="1">Uncharacterized protein</fullName>
    </submittedName>
</protein>
<dbReference type="Gramene" id="OE9A078172T1">
    <property type="protein sequence ID" value="OE9A078172C1"/>
    <property type="gene ID" value="OE9A078172"/>
</dbReference>
<name>A0A8S0URG7_OLEEU</name>
<dbReference type="EMBL" id="CACTIH010009051">
    <property type="protein sequence ID" value="CAA3021267.1"/>
    <property type="molecule type" value="Genomic_DNA"/>
</dbReference>
<dbReference type="AlphaFoldDB" id="A0A8S0URG7"/>
<proteinExistence type="predicted"/>
<dbReference type="Proteomes" id="UP000594638">
    <property type="component" value="Unassembled WGS sequence"/>
</dbReference>
<keyword evidence="2" id="KW-1185">Reference proteome</keyword>
<sequence>MIQAQMNLGFCYLTRYPDNFFKEAEFPILTDKGYKMIEVYARLSVHELEKCTLQCQLQAVSQYFLLIS</sequence>
<evidence type="ECO:0000313" key="2">
    <source>
        <dbReference type="Proteomes" id="UP000594638"/>
    </source>
</evidence>
<comment type="caution">
    <text evidence="1">The sequence shown here is derived from an EMBL/GenBank/DDBJ whole genome shotgun (WGS) entry which is preliminary data.</text>
</comment>
<gene>
    <name evidence="1" type="ORF">OLEA9_A078172</name>
</gene>
<organism evidence="1 2">
    <name type="scientific">Olea europaea subsp. europaea</name>
    <dbReference type="NCBI Taxonomy" id="158383"/>
    <lineage>
        <taxon>Eukaryota</taxon>
        <taxon>Viridiplantae</taxon>
        <taxon>Streptophyta</taxon>
        <taxon>Embryophyta</taxon>
        <taxon>Tracheophyta</taxon>
        <taxon>Spermatophyta</taxon>
        <taxon>Magnoliopsida</taxon>
        <taxon>eudicotyledons</taxon>
        <taxon>Gunneridae</taxon>
        <taxon>Pentapetalae</taxon>
        <taxon>asterids</taxon>
        <taxon>lamiids</taxon>
        <taxon>Lamiales</taxon>
        <taxon>Oleaceae</taxon>
        <taxon>Oleeae</taxon>
        <taxon>Olea</taxon>
    </lineage>
</organism>
<accession>A0A8S0URG7</accession>